<dbReference type="EMBL" id="JAKOOW010000014">
    <property type="protein sequence ID" value="MCG6503576.1"/>
    <property type="molecule type" value="Genomic_DNA"/>
</dbReference>
<comment type="caution">
    <text evidence="15">Lacks conserved residue(s) required for the propagation of feature annotation.</text>
</comment>
<name>A0ABS9NN95_9NEIS</name>
<evidence type="ECO:0000256" key="10">
    <source>
        <dbReference type="ARBA" id="ARBA00022840"/>
    </source>
</evidence>
<comment type="catalytic activity">
    <reaction evidence="1 15">
        <text>(R)-pantothenate + ATP = (R)-4'-phosphopantothenate + ADP + H(+)</text>
        <dbReference type="Rhea" id="RHEA:16373"/>
        <dbReference type="ChEBI" id="CHEBI:10986"/>
        <dbReference type="ChEBI" id="CHEBI:15378"/>
        <dbReference type="ChEBI" id="CHEBI:29032"/>
        <dbReference type="ChEBI" id="CHEBI:30616"/>
        <dbReference type="ChEBI" id="CHEBI:456216"/>
        <dbReference type="EC" id="2.7.1.33"/>
    </reaction>
</comment>
<dbReference type="InterPro" id="IPR004619">
    <property type="entry name" value="Type_III_PanK"/>
</dbReference>
<comment type="function">
    <text evidence="15">Catalyzes the phosphorylation of pantothenate (Pan), the first step in CoA biosynthesis.</text>
</comment>
<feature type="binding site" evidence="15">
    <location>
        <begin position="418"/>
        <end position="421"/>
    </location>
    <ligand>
        <name>substrate</name>
    </ligand>
</feature>
<dbReference type="RefSeq" id="WP_238746041.1">
    <property type="nucleotide sequence ID" value="NZ_JAKOOW010000014.1"/>
</dbReference>
<keyword evidence="12 15" id="KW-0173">Coenzyme A biosynthesis</keyword>
<feature type="binding site" evidence="15">
    <location>
        <position position="443"/>
    </location>
    <ligand>
        <name>ATP</name>
        <dbReference type="ChEBI" id="CHEBI:30616"/>
    </ligand>
</feature>
<evidence type="ECO:0000256" key="5">
    <source>
        <dbReference type="ARBA" id="ARBA00022490"/>
    </source>
</evidence>
<evidence type="ECO:0000256" key="12">
    <source>
        <dbReference type="ARBA" id="ARBA00022993"/>
    </source>
</evidence>
<evidence type="ECO:0000259" key="16">
    <source>
        <dbReference type="PROSITE" id="PS51733"/>
    </source>
</evidence>
<comment type="similarity">
    <text evidence="15">Belongs to the type III pantothenate kinase family.</text>
</comment>
<dbReference type="NCBIfam" id="TIGR00671">
    <property type="entry name" value="baf"/>
    <property type="match status" value="1"/>
</dbReference>
<sequence>MSLSQLLAALADGEPRHVTELARAAGHAPASLNALWQQAPAHLRGLLRQRDGFWHLVRPLALLPENYRHPRFQAAVLEETASTNDELLAAVRAGGDIHHRFVAAHHQRSGRGRQGRAWQSRMGECLTFSIGWTFARTQAELGALAPLAALACARALASLGCPAAIKWPNDLVSGTDKLGGILIESVRRDGLTHAVIGIGINFVLPKEVANAASVQALAGKKITAAALADRLLDELAAALEGFAAEGFAPFQAAYETVHRDQDREVCLLREGETVAQGRVLGIAADGALRLAPEQGGEMLVHSGEISLRRPEQLVQAAAPAKPQQCLLLDGGNSRLKWAWVRNGRIVHSGHAPYRDLSQLEREWQERGADIEKIVGSAVCGEDKRDAAARAVGLPVEWLASMPRALGITNHYRRPEEHGPDRWFNALGSRRFTDRACVIVSCGTAVTIDALTADNHYLGGSIMPGFYLMKEALCRKTDRLGRLDGQHYPFPTTTANAIATGMIDAVCGALMLMHARLASRSSGAVDVLITGGGAAKVAAALPAAFTLDKQVKIVDNLVIFGLLNWIENA</sequence>
<dbReference type="InterPro" id="IPR004408">
    <property type="entry name" value="Biotin_CoA_COase_ligase"/>
</dbReference>
<keyword evidence="9 15" id="KW-0418">Kinase</keyword>
<protein>
    <recommendedName>
        <fullName evidence="15">Type III pantothenate kinase</fullName>
        <ecNumber evidence="15">2.7.1.33</ecNumber>
    </recommendedName>
    <alternativeName>
        <fullName evidence="15">PanK-III</fullName>
    </alternativeName>
    <alternativeName>
        <fullName evidence="15">Pantothenic acid kinase</fullName>
    </alternativeName>
</protein>
<dbReference type="PANTHER" id="PTHR12835">
    <property type="entry name" value="BIOTIN PROTEIN LIGASE"/>
    <property type="match status" value="1"/>
</dbReference>
<reference evidence="17 18" key="1">
    <citation type="submission" date="2022-02" db="EMBL/GenBank/DDBJ databases">
        <title>Genome sequence data of Kingella unionensis sp. nov. strain CICC 24913 (CCUG 75125).</title>
        <authorList>
            <person name="Xiao M."/>
        </authorList>
    </citation>
    <scope>NUCLEOTIDE SEQUENCE [LARGE SCALE GENOMIC DNA]</scope>
    <source>
        <strain evidence="17 18">CICC 24913</strain>
    </source>
</reference>
<evidence type="ECO:0000256" key="4">
    <source>
        <dbReference type="ARBA" id="ARBA00005225"/>
    </source>
</evidence>
<evidence type="ECO:0000313" key="18">
    <source>
        <dbReference type="Proteomes" id="UP001298424"/>
    </source>
</evidence>
<feature type="active site" description="Proton acceptor" evidence="15">
    <location>
        <position position="420"/>
    </location>
</feature>
<dbReference type="Gene3D" id="3.30.420.40">
    <property type="match status" value="2"/>
</dbReference>
<dbReference type="Pfam" id="PF03309">
    <property type="entry name" value="Pan_kinase"/>
    <property type="match status" value="1"/>
</dbReference>
<evidence type="ECO:0000256" key="8">
    <source>
        <dbReference type="ARBA" id="ARBA00022741"/>
    </source>
</evidence>
<dbReference type="EC" id="2.7.1.33" evidence="15"/>
<dbReference type="CDD" id="cd24015">
    <property type="entry name" value="ASKHA_NBD_PanK-III"/>
    <property type="match status" value="1"/>
</dbReference>
<keyword evidence="13" id="KW-0092">Biotin</keyword>
<comment type="caution">
    <text evidence="17">The sequence shown here is derived from an EMBL/GenBank/DDBJ whole genome shotgun (WGS) entry which is preliminary data.</text>
</comment>
<keyword evidence="5 15" id="KW-0963">Cytoplasm</keyword>
<comment type="catalytic activity">
    <reaction evidence="14">
        <text>biotin + L-lysyl-[protein] + ATP = N(6)-biotinyl-L-lysyl-[protein] + AMP + diphosphate + H(+)</text>
        <dbReference type="Rhea" id="RHEA:11756"/>
        <dbReference type="Rhea" id="RHEA-COMP:9752"/>
        <dbReference type="Rhea" id="RHEA-COMP:10505"/>
        <dbReference type="ChEBI" id="CHEBI:15378"/>
        <dbReference type="ChEBI" id="CHEBI:29969"/>
        <dbReference type="ChEBI" id="CHEBI:30616"/>
        <dbReference type="ChEBI" id="CHEBI:33019"/>
        <dbReference type="ChEBI" id="CHEBI:57586"/>
        <dbReference type="ChEBI" id="CHEBI:83144"/>
        <dbReference type="ChEBI" id="CHEBI:456215"/>
        <dbReference type="EC" id="6.3.4.15"/>
    </reaction>
</comment>
<dbReference type="Gene3D" id="3.30.930.10">
    <property type="entry name" value="Bira Bifunctional Protein, Domain 2"/>
    <property type="match status" value="1"/>
</dbReference>
<dbReference type="HAMAP" id="MF_01274">
    <property type="entry name" value="Pantothen_kinase_3"/>
    <property type="match status" value="1"/>
</dbReference>
<feature type="domain" description="BPL/LPL catalytic" evidence="16">
    <location>
        <begin position="55"/>
        <end position="243"/>
    </location>
</feature>
<evidence type="ECO:0000256" key="3">
    <source>
        <dbReference type="ARBA" id="ARBA00004496"/>
    </source>
</evidence>
<comment type="cofactor">
    <cofactor evidence="15">
        <name>NH4(+)</name>
        <dbReference type="ChEBI" id="CHEBI:28938"/>
    </cofactor>
    <cofactor evidence="15">
        <name>K(+)</name>
        <dbReference type="ChEBI" id="CHEBI:29103"/>
    </cofactor>
    <text evidence="15">A monovalent cation. Ammonium or potassium.</text>
</comment>
<comment type="subcellular location">
    <subcellularLocation>
        <location evidence="3 15">Cytoplasm</location>
    </subcellularLocation>
</comment>
<evidence type="ECO:0000256" key="2">
    <source>
        <dbReference type="ARBA" id="ARBA00001958"/>
    </source>
</evidence>
<dbReference type="Proteomes" id="UP001298424">
    <property type="component" value="Unassembled WGS sequence"/>
</dbReference>
<keyword evidence="10 15" id="KW-0067">ATP-binding</keyword>
<keyword evidence="18" id="KW-1185">Reference proteome</keyword>
<keyword evidence="7 15" id="KW-0808">Transferase</keyword>
<comment type="subunit">
    <text evidence="15">Homodimer.</text>
</comment>
<keyword evidence="11 15" id="KW-0630">Potassium</keyword>
<dbReference type="PANTHER" id="PTHR12835:SF5">
    <property type="entry name" value="BIOTIN--PROTEIN LIGASE"/>
    <property type="match status" value="1"/>
</dbReference>
<proteinExistence type="inferred from homology"/>
<gene>
    <name evidence="15" type="primary">coaX</name>
    <name evidence="17" type="ORF">MB824_03570</name>
</gene>
<dbReference type="NCBIfam" id="TIGR00121">
    <property type="entry name" value="birA_ligase"/>
    <property type="match status" value="1"/>
</dbReference>
<dbReference type="SUPFAM" id="SSF55681">
    <property type="entry name" value="Class II aaRS and biotin synthetases"/>
    <property type="match status" value="1"/>
</dbReference>
<evidence type="ECO:0000256" key="14">
    <source>
        <dbReference type="ARBA" id="ARBA00047846"/>
    </source>
</evidence>
<dbReference type="GO" id="GO:0004077">
    <property type="term" value="F:biotin--[biotin carboxyl-carrier protein] ligase activity"/>
    <property type="evidence" value="ECO:0007669"/>
    <property type="project" value="UniProtKB-EC"/>
</dbReference>
<keyword evidence="8 15" id="KW-0547">Nucleotide-binding</keyword>
<dbReference type="Pfam" id="PF02237">
    <property type="entry name" value="BPL_C"/>
    <property type="match status" value="1"/>
</dbReference>
<evidence type="ECO:0000256" key="15">
    <source>
        <dbReference type="HAMAP-Rule" id="MF_01274"/>
    </source>
</evidence>
<feature type="binding site" evidence="15">
    <location>
        <position position="411"/>
    </location>
    <ligand>
        <name>substrate</name>
    </ligand>
</feature>
<dbReference type="InterPro" id="IPR004143">
    <property type="entry name" value="BPL_LPL_catalytic"/>
</dbReference>
<keyword evidence="6 17" id="KW-0436">Ligase</keyword>
<dbReference type="CDD" id="cd16442">
    <property type="entry name" value="BPL"/>
    <property type="match status" value="1"/>
</dbReference>
<comment type="pathway">
    <text evidence="4 15">Cofactor biosynthesis; coenzyme A biosynthesis; CoA from (R)-pantothenate: step 1/5.</text>
</comment>
<dbReference type="InterPro" id="IPR043129">
    <property type="entry name" value="ATPase_NBD"/>
</dbReference>
<dbReference type="Pfam" id="PF03099">
    <property type="entry name" value="BPL_LplA_LipB"/>
    <property type="match status" value="1"/>
</dbReference>
<evidence type="ECO:0000256" key="11">
    <source>
        <dbReference type="ARBA" id="ARBA00022958"/>
    </source>
</evidence>
<dbReference type="InterPro" id="IPR003142">
    <property type="entry name" value="BPL_C"/>
</dbReference>
<evidence type="ECO:0000256" key="7">
    <source>
        <dbReference type="ARBA" id="ARBA00022679"/>
    </source>
</evidence>
<evidence type="ECO:0000256" key="6">
    <source>
        <dbReference type="ARBA" id="ARBA00022598"/>
    </source>
</evidence>
<evidence type="ECO:0000256" key="1">
    <source>
        <dbReference type="ARBA" id="ARBA00001206"/>
    </source>
</evidence>
<comment type="cofactor">
    <cofactor evidence="2">
        <name>K(+)</name>
        <dbReference type="ChEBI" id="CHEBI:29103"/>
    </cofactor>
</comment>
<evidence type="ECO:0000313" key="17">
    <source>
        <dbReference type="EMBL" id="MCG6503576.1"/>
    </source>
</evidence>
<feature type="binding site" evidence="15">
    <location>
        <begin position="329"/>
        <end position="336"/>
    </location>
    <ligand>
        <name>ATP</name>
        <dbReference type="ChEBI" id="CHEBI:30616"/>
    </ligand>
</feature>
<dbReference type="Gene3D" id="2.30.30.100">
    <property type="match status" value="1"/>
</dbReference>
<dbReference type="PROSITE" id="PS51733">
    <property type="entry name" value="BPL_LPL_CATALYTIC"/>
    <property type="match status" value="1"/>
</dbReference>
<evidence type="ECO:0000256" key="13">
    <source>
        <dbReference type="ARBA" id="ARBA00023267"/>
    </source>
</evidence>
<dbReference type="SUPFAM" id="SSF53067">
    <property type="entry name" value="Actin-like ATPase domain"/>
    <property type="match status" value="2"/>
</dbReference>
<dbReference type="InterPro" id="IPR045864">
    <property type="entry name" value="aa-tRNA-synth_II/BPL/LPL"/>
</dbReference>
<evidence type="ECO:0000256" key="9">
    <source>
        <dbReference type="ARBA" id="ARBA00022777"/>
    </source>
</evidence>
<organism evidence="17 18">
    <name type="scientific">Kingella pumchi</name>
    <dbReference type="NCBI Taxonomy" id="2779506"/>
    <lineage>
        <taxon>Bacteria</taxon>
        <taxon>Pseudomonadati</taxon>
        <taxon>Pseudomonadota</taxon>
        <taxon>Betaproteobacteria</taxon>
        <taxon>Neisseriales</taxon>
        <taxon>Neisseriaceae</taxon>
        <taxon>Kingella</taxon>
    </lineage>
</organism>
<accession>A0ABS9NN95</accession>
<feature type="binding site" evidence="15">
    <location>
        <position position="493"/>
    </location>
    <ligand>
        <name>substrate</name>
    </ligand>
</feature>